<protein>
    <submittedName>
        <fullName evidence="2">Uncharacterized protein</fullName>
    </submittedName>
</protein>
<accession>A0AAE1MD69</accession>
<feature type="compositionally biased region" description="Pro residues" evidence="1">
    <location>
        <begin position="41"/>
        <end position="51"/>
    </location>
</feature>
<sequence>MCKPHILIFPFPTKGHLLPLLDLTHPLALSLHHHHHRHPQEPPYAPPSPLRPPHHRLHPPPSFPFSPHPPSRRRKRPRTRPTRPLPRHRRSLQVPGPNPPVVQIPPFTFNSTSF</sequence>
<dbReference type="EMBL" id="JAWXYG010000010">
    <property type="protein sequence ID" value="KAK4260950.1"/>
    <property type="molecule type" value="Genomic_DNA"/>
</dbReference>
<feature type="compositionally biased region" description="Pro residues" evidence="1">
    <location>
        <begin position="59"/>
        <end position="69"/>
    </location>
</feature>
<proteinExistence type="predicted"/>
<gene>
    <name evidence="2" type="ORF">QN277_004008</name>
</gene>
<feature type="region of interest" description="Disordered" evidence="1">
    <location>
        <begin position="31"/>
        <end position="114"/>
    </location>
</feature>
<feature type="compositionally biased region" description="Basic residues" evidence="1">
    <location>
        <begin position="70"/>
        <end position="91"/>
    </location>
</feature>
<organism evidence="2 3">
    <name type="scientific">Acacia crassicarpa</name>
    <name type="common">northern wattle</name>
    <dbReference type="NCBI Taxonomy" id="499986"/>
    <lineage>
        <taxon>Eukaryota</taxon>
        <taxon>Viridiplantae</taxon>
        <taxon>Streptophyta</taxon>
        <taxon>Embryophyta</taxon>
        <taxon>Tracheophyta</taxon>
        <taxon>Spermatophyta</taxon>
        <taxon>Magnoliopsida</taxon>
        <taxon>eudicotyledons</taxon>
        <taxon>Gunneridae</taxon>
        <taxon>Pentapetalae</taxon>
        <taxon>rosids</taxon>
        <taxon>fabids</taxon>
        <taxon>Fabales</taxon>
        <taxon>Fabaceae</taxon>
        <taxon>Caesalpinioideae</taxon>
        <taxon>mimosoid clade</taxon>
        <taxon>Acacieae</taxon>
        <taxon>Acacia</taxon>
    </lineage>
</organism>
<dbReference type="Proteomes" id="UP001293593">
    <property type="component" value="Unassembled WGS sequence"/>
</dbReference>
<keyword evidence="3" id="KW-1185">Reference proteome</keyword>
<comment type="caution">
    <text evidence="2">The sequence shown here is derived from an EMBL/GenBank/DDBJ whole genome shotgun (WGS) entry which is preliminary data.</text>
</comment>
<reference evidence="2" key="1">
    <citation type="submission" date="2023-10" db="EMBL/GenBank/DDBJ databases">
        <title>Chromosome-level genome of the transformable northern wattle, Acacia crassicarpa.</title>
        <authorList>
            <person name="Massaro I."/>
            <person name="Sinha N.R."/>
            <person name="Poethig S."/>
            <person name="Leichty A.R."/>
        </authorList>
    </citation>
    <scope>NUCLEOTIDE SEQUENCE</scope>
    <source>
        <strain evidence="2">Acra3RX</strain>
        <tissue evidence="2">Leaf</tissue>
    </source>
</reference>
<evidence type="ECO:0000313" key="2">
    <source>
        <dbReference type="EMBL" id="KAK4260950.1"/>
    </source>
</evidence>
<dbReference type="AlphaFoldDB" id="A0AAE1MD69"/>
<name>A0AAE1MD69_9FABA</name>
<evidence type="ECO:0000256" key="1">
    <source>
        <dbReference type="SAM" id="MobiDB-lite"/>
    </source>
</evidence>
<evidence type="ECO:0000313" key="3">
    <source>
        <dbReference type="Proteomes" id="UP001293593"/>
    </source>
</evidence>